<evidence type="ECO:0000313" key="1">
    <source>
        <dbReference type="EMBL" id="AGZ43000.1"/>
    </source>
</evidence>
<name>U5W4S4_9ACTN</name>
<dbReference type="eggNOG" id="ENOG5031VPE">
    <property type="taxonomic scope" value="Bacteria"/>
</dbReference>
<proteinExistence type="predicted"/>
<dbReference type="STRING" id="1246995.AFR_23660"/>
<accession>U5W4S4</accession>
<evidence type="ECO:0000313" key="2">
    <source>
        <dbReference type="Proteomes" id="UP000017746"/>
    </source>
</evidence>
<dbReference type="HOGENOM" id="CLU_1905533_0_0_11"/>
<organism evidence="1 2">
    <name type="scientific">Actinoplanes friuliensis DSM 7358</name>
    <dbReference type="NCBI Taxonomy" id="1246995"/>
    <lineage>
        <taxon>Bacteria</taxon>
        <taxon>Bacillati</taxon>
        <taxon>Actinomycetota</taxon>
        <taxon>Actinomycetes</taxon>
        <taxon>Micromonosporales</taxon>
        <taxon>Micromonosporaceae</taxon>
        <taxon>Actinoplanes</taxon>
    </lineage>
</organism>
<dbReference type="Proteomes" id="UP000017746">
    <property type="component" value="Chromosome"/>
</dbReference>
<protein>
    <submittedName>
        <fullName evidence="1">Uncharacterized protein</fullName>
    </submittedName>
</protein>
<dbReference type="EMBL" id="CP006272">
    <property type="protein sequence ID" value="AGZ43000.1"/>
    <property type="molecule type" value="Genomic_DNA"/>
</dbReference>
<sequence>MEWSATDTETGRFSPTVMRSDLDEVENHFISMRARGEGFLEVSLPTADSPQVALSFRGPHAVVEQLRAVDEDPKSFLLVGDGSVPWDGKVEVPGTEGDSVFTGHFVMSVDHAWDAVRQFVRTGSPAGLGEWYEL</sequence>
<reference evidence="1 2" key="1">
    <citation type="journal article" date="2014" name="J. Biotechnol.">
        <title>Complete genome sequence of the actinobacterium Actinoplanes friuliensis HAG 010964, producer of the lipopeptide antibiotic friulimycin.</title>
        <authorList>
            <person name="Ruckert C."/>
            <person name="Szczepanowski R."/>
            <person name="Albersmeier A."/>
            <person name="Goesmann A."/>
            <person name="Fischer N."/>
            <person name="Steinkamper A."/>
            <person name="Puhler A."/>
            <person name="Biener R."/>
            <person name="Schwartz D."/>
            <person name="Kalinowski J."/>
        </authorList>
    </citation>
    <scope>NUCLEOTIDE SEQUENCE [LARGE SCALE GENOMIC DNA]</scope>
    <source>
        <strain evidence="1 2">DSM 7358</strain>
    </source>
</reference>
<dbReference type="AlphaFoldDB" id="U5W4S4"/>
<keyword evidence="2" id="KW-1185">Reference proteome</keyword>
<dbReference type="PATRIC" id="fig|1246995.3.peg.4794"/>
<gene>
    <name evidence="1" type="ORF">AFR_23660</name>
</gene>
<dbReference type="KEGG" id="afs:AFR_23660"/>